<dbReference type="OrthoDB" id="566238at2759"/>
<dbReference type="STRING" id="1391915.U7Q7D7"/>
<dbReference type="eggNOG" id="ENOG502RUGK">
    <property type="taxonomic scope" value="Eukaryota"/>
</dbReference>
<feature type="region of interest" description="Disordered" evidence="1">
    <location>
        <begin position="232"/>
        <end position="252"/>
    </location>
</feature>
<evidence type="ECO:0000259" key="2">
    <source>
        <dbReference type="PROSITE" id="PS50206"/>
    </source>
</evidence>
<dbReference type="SMART" id="SM00450">
    <property type="entry name" value="RHOD"/>
    <property type="match status" value="4"/>
</dbReference>
<dbReference type="InterPro" id="IPR036873">
    <property type="entry name" value="Rhodanese-like_dom_sf"/>
</dbReference>
<keyword evidence="4" id="KW-1185">Reference proteome</keyword>
<feature type="domain" description="Rhodanese" evidence="2">
    <location>
        <begin position="141"/>
        <end position="232"/>
    </location>
</feature>
<dbReference type="PROSITE" id="PS50206">
    <property type="entry name" value="RHODANESE_3"/>
    <property type="match status" value="4"/>
</dbReference>
<gene>
    <name evidence="3" type="ORF">HMPREF1624_01229</name>
</gene>
<dbReference type="SUPFAM" id="SSF52821">
    <property type="entry name" value="Rhodanese/Cell cycle control phosphatase"/>
    <property type="match status" value="4"/>
</dbReference>
<dbReference type="HOGENOM" id="CLU_024972_1_0_1"/>
<reference evidence="4" key="1">
    <citation type="journal article" date="2014" name="Genome Announc.">
        <title>Genome sequence of the pathogenic fungus Sporothrix schenckii (ATCC 58251).</title>
        <authorList>
            <person name="Cuomo C.A."/>
            <person name="Rodriguez-Del Valle N."/>
            <person name="Perez-Sanchez L."/>
            <person name="Abouelleil A."/>
            <person name="Goldberg J."/>
            <person name="Young S."/>
            <person name="Zeng Q."/>
            <person name="Birren B.W."/>
        </authorList>
    </citation>
    <scope>NUCLEOTIDE SEQUENCE [LARGE SCALE GENOMIC DNA]</scope>
    <source>
        <strain evidence="4">ATCC 58251 / de Perez 2211183</strain>
    </source>
</reference>
<evidence type="ECO:0000313" key="3">
    <source>
        <dbReference type="EMBL" id="ERT02925.1"/>
    </source>
</evidence>
<dbReference type="EMBL" id="KI440842">
    <property type="protein sequence ID" value="ERT02925.1"/>
    <property type="molecule type" value="Genomic_DNA"/>
</dbReference>
<dbReference type="InterPro" id="IPR001763">
    <property type="entry name" value="Rhodanese-like_dom"/>
</dbReference>
<sequence>MALRTTTPQALRRRWANGLEVALVDVREEGPYADAHPLFAVTVPVSELEARLPALVPRPSVPLVVYDSGEGYAARAVPRIAALGYQDISVLEGGLAGYADVGELYRDVNVPSKAFGELVEAIRATPSAPPRDLFDALLSRPDSDVVVLDARRFEEYNTMSIPRGRSCPGGELLYRVFDAAPSPDTTVVVHCAGRTRSLIGTQSLVNAAIPNKVVALRDGTIGWTLEDLTRGGLPPLETGKTARVPPPSDDGVRRAREHAASWAAHVGVPIVQAPQLLALLAAHNADERTLYLLDVRDPSEYAVDHPAGFQSAPGGQLVQATDEWMGVRGARAVLYDTDGVRARMAASWLLQLGWEVYVFDHAAALPALPGPALTSPASVPPPPAEGAVAVAVAAQDLKALLDNDGATVVDLARSPAYRKGHIPGAWHASGPELARDLQALVRVHGQGQGDGPLVLTSPDGIVAQANLVDARDAVAPRTVLFLAGGTAAWTSAALPLEKATGTSNARWLSTPTDVYKRPYEGTGNDREAMEGYIAWEHQLVAQLANDGVANFHVVRDTRAKAKSSS</sequence>
<dbReference type="Gene3D" id="3.40.250.10">
    <property type="entry name" value="Rhodanese-like domain"/>
    <property type="match status" value="4"/>
</dbReference>
<dbReference type="Pfam" id="PF00581">
    <property type="entry name" value="Rhodanese"/>
    <property type="match status" value="4"/>
</dbReference>
<dbReference type="PANTHER" id="PTHR44086">
    <property type="entry name" value="THIOSULFATE SULFURTRANSFERASE RDL2, MITOCHONDRIAL-RELATED"/>
    <property type="match status" value="1"/>
</dbReference>
<evidence type="ECO:0000256" key="1">
    <source>
        <dbReference type="SAM" id="MobiDB-lite"/>
    </source>
</evidence>
<feature type="domain" description="Rhodanese" evidence="2">
    <location>
        <begin position="402"/>
        <end position="498"/>
    </location>
</feature>
<organism evidence="3 4">
    <name type="scientific">Sporothrix schenckii (strain ATCC 58251 / de Perez 2211183)</name>
    <name type="common">Rose-picker's disease fungus</name>
    <dbReference type="NCBI Taxonomy" id="1391915"/>
    <lineage>
        <taxon>Eukaryota</taxon>
        <taxon>Fungi</taxon>
        <taxon>Dikarya</taxon>
        <taxon>Ascomycota</taxon>
        <taxon>Pezizomycotina</taxon>
        <taxon>Sordariomycetes</taxon>
        <taxon>Sordariomycetidae</taxon>
        <taxon>Ophiostomatales</taxon>
        <taxon>Ophiostomataceae</taxon>
        <taxon>Sporothrix</taxon>
    </lineage>
</organism>
<accession>U7Q7D7</accession>
<dbReference type="PANTHER" id="PTHR44086:SF10">
    <property type="entry name" value="THIOSULFATE SULFURTRANSFERASE_RHODANESE-LIKE DOMAIN-CONTAINING PROTEIN 3"/>
    <property type="match status" value="1"/>
</dbReference>
<name>U7Q7D7_SPOS1</name>
<feature type="domain" description="Rhodanese" evidence="2">
    <location>
        <begin position="286"/>
        <end position="369"/>
    </location>
</feature>
<dbReference type="AlphaFoldDB" id="U7Q7D7"/>
<protein>
    <recommendedName>
        <fullName evidence="2">Rhodanese domain-containing protein</fullName>
    </recommendedName>
</protein>
<feature type="domain" description="Rhodanese" evidence="2">
    <location>
        <begin position="17"/>
        <end position="106"/>
    </location>
</feature>
<dbReference type="Proteomes" id="UP000018087">
    <property type="component" value="Unassembled WGS sequence"/>
</dbReference>
<proteinExistence type="predicted"/>
<dbReference type="GO" id="GO:0004792">
    <property type="term" value="F:thiosulfate-cyanide sulfurtransferase activity"/>
    <property type="evidence" value="ECO:0007669"/>
    <property type="project" value="TreeGrafter"/>
</dbReference>
<evidence type="ECO:0000313" key="4">
    <source>
        <dbReference type="Proteomes" id="UP000018087"/>
    </source>
</evidence>